<accession>A0A8H4VCW8</accession>
<gene>
    <name evidence="1" type="ORF">GQ602_005296</name>
</gene>
<reference evidence="1 2" key="1">
    <citation type="journal article" date="2020" name="G3 (Bethesda)">
        <title>Genetic Underpinnings of Host Manipulation by Ophiocordyceps as Revealed by Comparative Transcriptomics.</title>
        <authorList>
            <person name="Will I."/>
            <person name="Das B."/>
            <person name="Trinh T."/>
            <person name="Brachmann A."/>
            <person name="Ohm R.A."/>
            <person name="de Bekker C."/>
        </authorList>
    </citation>
    <scope>NUCLEOTIDE SEQUENCE [LARGE SCALE GENOMIC DNA]</scope>
    <source>
        <strain evidence="1 2">EC05</strain>
    </source>
</reference>
<comment type="caution">
    <text evidence="1">The sequence shown here is derived from an EMBL/GenBank/DDBJ whole genome shotgun (WGS) entry which is preliminary data.</text>
</comment>
<name>A0A8H4VCW8_9HYPO</name>
<proteinExistence type="predicted"/>
<keyword evidence="2" id="KW-1185">Reference proteome</keyword>
<dbReference type="EMBL" id="JAACLJ010000005">
    <property type="protein sequence ID" value="KAF4585991.1"/>
    <property type="molecule type" value="Genomic_DNA"/>
</dbReference>
<sequence length="389" mass="44374">MMIHRHRMSRGRLVIVTALFLLSFILLSTKHSWFVIEYHPFASEAAKANATLGFGRIYAVSVNGSPRRRRLIKASNVTELFLTIPEQPEWTETRLNRFRLREGSKIAEGSMLAWLGHLHALRLYIESGDETALFLEDDVDWDVRLRSVQVPLLSSALSRVLSESASSRYPYGDPKDWDLLYLGHCGDYWDTVDNFDGSRFKPEHLHAIRHVTFTDPTMPERSELHPWTAAQLSRLGLVPSSRLVHRSKFPLCTFAYAVTRDSALRLLYELAGWERKDGPEAYDVAILNACRDQGLRCWSVIPELFHHVHGRSVIGDIGRNGTDSFQFLPPVDAAGSEQAERRGETSNIGCGFWSGAFDFEEGDMDRLEWLRREFGRRGRCIKQQGAIEP</sequence>
<keyword evidence="1" id="KW-0808">Transferase</keyword>
<evidence type="ECO:0000313" key="1">
    <source>
        <dbReference type="EMBL" id="KAF4585991.1"/>
    </source>
</evidence>
<dbReference type="OrthoDB" id="47375at2759"/>
<protein>
    <submittedName>
        <fullName evidence="1">Glycosyltransferase family 25 protein</fullName>
    </submittedName>
</protein>
<dbReference type="AlphaFoldDB" id="A0A8H4VCW8"/>
<organism evidence="1 2">
    <name type="scientific">Ophiocordyceps camponoti-floridani</name>
    <dbReference type="NCBI Taxonomy" id="2030778"/>
    <lineage>
        <taxon>Eukaryota</taxon>
        <taxon>Fungi</taxon>
        <taxon>Dikarya</taxon>
        <taxon>Ascomycota</taxon>
        <taxon>Pezizomycotina</taxon>
        <taxon>Sordariomycetes</taxon>
        <taxon>Hypocreomycetidae</taxon>
        <taxon>Hypocreales</taxon>
        <taxon>Ophiocordycipitaceae</taxon>
        <taxon>Ophiocordyceps</taxon>
    </lineage>
</organism>
<dbReference type="Proteomes" id="UP000562929">
    <property type="component" value="Unassembled WGS sequence"/>
</dbReference>
<evidence type="ECO:0000313" key="2">
    <source>
        <dbReference type="Proteomes" id="UP000562929"/>
    </source>
</evidence>
<dbReference type="GO" id="GO:0016740">
    <property type="term" value="F:transferase activity"/>
    <property type="evidence" value="ECO:0007669"/>
    <property type="project" value="UniProtKB-KW"/>
</dbReference>